<dbReference type="Gene3D" id="3.30.200.100">
    <property type="entry name" value="MucB/RseB, C-terminal domain"/>
    <property type="match status" value="1"/>
</dbReference>
<dbReference type="SUPFAM" id="SSF89392">
    <property type="entry name" value="Prokaryotic lipoproteins and lipoprotein localization factors"/>
    <property type="match status" value="1"/>
</dbReference>
<dbReference type="PANTHER" id="PTHR37507:SF2">
    <property type="entry name" value="SPORULATION PROTEIN YDCC"/>
    <property type="match status" value="1"/>
</dbReference>
<dbReference type="AlphaFoldDB" id="A0A537LTV8"/>
<dbReference type="Pfam" id="PF03888">
    <property type="entry name" value="MucB_RseB"/>
    <property type="match status" value="1"/>
</dbReference>
<dbReference type="InterPro" id="IPR052944">
    <property type="entry name" value="Sporulation_related"/>
</dbReference>
<feature type="non-terminal residue" evidence="2">
    <location>
        <position position="632"/>
    </location>
</feature>
<dbReference type="PANTHER" id="PTHR37507">
    <property type="entry name" value="SPORULATION PROTEIN YDCC"/>
    <property type="match status" value="1"/>
</dbReference>
<proteinExistence type="predicted"/>
<dbReference type="InterPro" id="IPR033434">
    <property type="entry name" value="MucB/RseB_N"/>
</dbReference>
<dbReference type="EMBL" id="VBAM01000248">
    <property type="protein sequence ID" value="TMJ11097.1"/>
    <property type="molecule type" value="Genomic_DNA"/>
</dbReference>
<organism evidence="2 3">
    <name type="scientific">Candidatus Segetimicrobium genomatis</name>
    <dbReference type="NCBI Taxonomy" id="2569760"/>
    <lineage>
        <taxon>Bacteria</taxon>
        <taxon>Bacillati</taxon>
        <taxon>Candidatus Sysuimicrobiota</taxon>
        <taxon>Candidatus Sysuimicrobiia</taxon>
        <taxon>Candidatus Sysuimicrobiales</taxon>
        <taxon>Candidatus Segetimicrobiaceae</taxon>
        <taxon>Candidatus Segetimicrobium</taxon>
    </lineage>
</organism>
<name>A0A537LTV8_9BACT</name>
<sequence>MRTCAIILPSPPTGRCWMKRPRRSSPLIWASRNKPGSMASQVLRGAAALAVFALGTSVLGAPGWSQPGGADTALVWLRSGTLAPRQVSYEGTKSITVWGGQVRASQVRVYHAAPDHTRLEYLAAGAQPRRIVIIKGRTQMEYVPASNQVIQRPAPQADEDLLTRAVLPQITHNYNVEFSGAEQVAGRETRVIDIKSKFQGRPSLRVWVDRETRLILRFERYRPDGTLQQTSTFISIRFDPVFSPDLFTVSSPPGAQVQQGRNPRSMTIQEIAQRVGFTPRVPSYLPAGFQAKGARVVNVRGQPVATFVYSDGVSTLTMFESRGPQGPPPKGRRVRIGSVEGTVTARGVATLLHWNAAGVSYILVGDLPEDDLIRVAASVPAVSGFRPAHRSAFVSIAIAEAASGSGTNVAPWRDLPPVPIAPYITNDTHPVGAGVSADGVPIWRALAAAGLTPFVVKVTVAGDGLGAGRLAWLWFVYGMDWTGGGAAAVHEVAARARALAVTAFRADPLVAQVVLTGQYHVRGPFDVRRTDATFTARLDRDPLLAAPPGVDAELALAQAGDVWYSPALRAGALVVHRPRPHESRRARGLPGDRSVESAEHFDGSLPQRIVETKRRLDGILFGVESAGRLWRG</sequence>
<comment type="caution">
    <text evidence="2">The sequence shown here is derived from an EMBL/GenBank/DDBJ whole genome shotgun (WGS) entry which is preliminary data.</text>
</comment>
<dbReference type="Gene3D" id="2.50.20.10">
    <property type="entry name" value="Lipoprotein localisation LolA/LolB/LppX"/>
    <property type="match status" value="1"/>
</dbReference>
<evidence type="ECO:0000313" key="2">
    <source>
        <dbReference type="EMBL" id="TMJ11097.1"/>
    </source>
</evidence>
<protein>
    <recommendedName>
        <fullName evidence="1">MucB/RseB N-terminal domain-containing protein</fullName>
    </recommendedName>
</protein>
<evidence type="ECO:0000259" key="1">
    <source>
        <dbReference type="Pfam" id="PF03888"/>
    </source>
</evidence>
<accession>A0A537LTV8</accession>
<gene>
    <name evidence="2" type="ORF">E6H02_07220</name>
</gene>
<dbReference type="Proteomes" id="UP000320393">
    <property type="component" value="Unassembled WGS sequence"/>
</dbReference>
<evidence type="ECO:0000313" key="3">
    <source>
        <dbReference type="Proteomes" id="UP000320393"/>
    </source>
</evidence>
<dbReference type="InterPro" id="IPR038484">
    <property type="entry name" value="MucB/RseB_C_sf"/>
</dbReference>
<dbReference type="InterPro" id="IPR029046">
    <property type="entry name" value="LolA/LolB/LppX"/>
</dbReference>
<feature type="domain" description="MucB/RseB N-terminal" evidence="1">
    <location>
        <begin position="73"/>
        <end position="242"/>
    </location>
</feature>
<reference evidence="2 3" key="1">
    <citation type="journal article" date="2019" name="Nat. Microbiol.">
        <title>Mediterranean grassland soil C-N compound turnover is dependent on rainfall and depth, and is mediated by genomically divergent microorganisms.</title>
        <authorList>
            <person name="Diamond S."/>
            <person name="Andeer P.F."/>
            <person name="Li Z."/>
            <person name="Crits-Christoph A."/>
            <person name="Burstein D."/>
            <person name="Anantharaman K."/>
            <person name="Lane K.R."/>
            <person name="Thomas B.C."/>
            <person name="Pan C."/>
            <person name="Northen T.R."/>
            <person name="Banfield J.F."/>
        </authorList>
    </citation>
    <scope>NUCLEOTIDE SEQUENCE [LARGE SCALE GENOMIC DNA]</scope>
    <source>
        <strain evidence="2">NP_5</strain>
    </source>
</reference>